<evidence type="ECO:0000313" key="3">
    <source>
        <dbReference type="EMBL" id="KAK3926002.1"/>
    </source>
</evidence>
<dbReference type="AlphaFoldDB" id="A0AAE1LPW2"/>
<evidence type="ECO:0000313" key="4">
    <source>
        <dbReference type="Proteomes" id="UP001219518"/>
    </source>
</evidence>
<feature type="region of interest" description="Disordered" evidence="1">
    <location>
        <begin position="449"/>
        <end position="477"/>
    </location>
</feature>
<feature type="transmembrane region" description="Helical" evidence="2">
    <location>
        <begin position="389"/>
        <end position="412"/>
    </location>
</feature>
<accession>A0AAE1LPW2</accession>
<evidence type="ECO:0000256" key="1">
    <source>
        <dbReference type="SAM" id="MobiDB-lite"/>
    </source>
</evidence>
<sequence>MTMRSLIRQEEAIRQLSNITYGALVGSVTEANEFSSAMRQAHLALQDARAEVRSFVAAWHLANSKQVLSPYFIDPHRLMKTLQNLTATLPPGLSLPVAPLSESVMHFYYAAIRTSIYARNNTAWLLMRLPLVMPERKITIYEAVSWPHPTPDANIQTYFLPETKYIATNEARSMHMLLTREDLESCDFTRELRVCTPKVALYKKRYTCAFALLMSDPDKVTDHCESYYVAHPSPRFLSYRGGQSWAYTLSRPANLYHTDNNGSVLPIATMPLPANGILHLPPNAVVKVDDVLLYAGSSHYYTVASSDNILLPWLPDLRPPNFTALAKSANDTWSRINALLGSGTNASANAELQGMSSSRIAALLHEAEPGQRYLYDMAAHLFIPASFKWYHYLLLASIIIAILVVCVCCRLYEVIPPLFRGFVFLGRHVASARPANRKHGSTGVGSKLVALGGAPPQITPSRRQAPQPPRLSYEPEF</sequence>
<dbReference type="Pfam" id="PF12259">
    <property type="entry name" value="Baculo_F"/>
    <property type="match status" value="1"/>
</dbReference>
<evidence type="ECO:0000256" key="2">
    <source>
        <dbReference type="SAM" id="Phobius"/>
    </source>
</evidence>
<dbReference type="Proteomes" id="UP001219518">
    <property type="component" value="Unassembled WGS sequence"/>
</dbReference>
<dbReference type="EMBL" id="JAHWGI010001242">
    <property type="protein sequence ID" value="KAK3926002.1"/>
    <property type="molecule type" value="Genomic_DNA"/>
</dbReference>
<keyword evidence="2" id="KW-1133">Transmembrane helix</keyword>
<gene>
    <name evidence="3" type="ORF">KUF71_014251</name>
</gene>
<comment type="caution">
    <text evidence="3">The sequence shown here is derived from an EMBL/GenBank/DDBJ whole genome shotgun (WGS) entry which is preliminary data.</text>
</comment>
<dbReference type="InterPro" id="IPR022048">
    <property type="entry name" value="Envelope_fusion-like"/>
</dbReference>
<reference evidence="3" key="2">
    <citation type="journal article" date="2023" name="BMC Genomics">
        <title>Pest status, molecular evolution, and epigenetic factors derived from the genome assembly of Frankliniella fusca, a thysanopteran phytovirus vector.</title>
        <authorList>
            <person name="Catto M.A."/>
            <person name="Labadie P.E."/>
            <person name="Jacobson A.L."/>
            <person name="Kennedy G.G."/>
            <person name="Srinivasan R."/>
            <person name="Hunt B.G."/>
        </authorList>
    </citation>
    <scope>NUCLEOTIDE SEQUENCE</scope>
    <source>
        <strain evidence="3">PL_HMW_Pooled</strain>
    </source>
</reference>
<keyword evidence="2" id="KW-0472">Membrane</keyword>
<protein>
    <submittedName>
        <fullName evidence="3">Envelope fusion protein</fullName>
    </submittedName>
</protein>
<name>A0AAE1LPW2_9NEOP</name>
<keyword evidence="2" id="KW-0812">Transmembrane</keyword>
<proteinExistence type="predicted"/>
<keyword evidence="4" id="KW-1185">Reference proteome</keyword>
<reference evidence="3" key="1">
    <citation type="submission" date="2021-07" db="EMBL/GenBank/DDBJ databases">
        <authorList>
            <person name="Catto M.A."/>
            <person name="Jacobson A."/>
            <person name="Kennedy G."/>
            <person name="Labadie P."/>
            <person name="Hunt B.G."/>
            <person name="Srinivasan R."/>
        </authorList>
    </citation>
    <scope>NUCLEOTIDE SEQUENCE</scope>
    <source>
        <strain evidence="3">PL_HMW_Pooled</strain>
        <tissue evidence="3">Head</tissue>
    </source>
</reference>
<organism evidence="3 4">
    <name type="scientific">Frankliniella fusca</name>
    <dbReference type="NCBI Taxonomy" id="407009"/>
    <lineage>
        <taxon>Eukaryota</taxon>
        <taxon>Metazoa</taxon>
        <taxon>Ecdysozoa</taxon>
        <taxon>Arthropoda</taxon>
        <taxon>Hexapoda</taxon>
        <taxon>Insecta</taxon>
        <taxon>Pterygota</taxon>
        <taxon>Neoptera</taxon>
        <taxon>Paraneoptera</taxon>
        <taxon>Thysanoptera</taxon>
        <taxon>Terebrantia</taxon>
        <taxon>Thripoidea</taxon>
        <taxon>Thripidae</taxon>
        <taxon>Frankliniella</taxon>
    </lineage>
</organism>